<dbReference type="GO" id="GO:0045037">
    <property type="term" value="P:protein import into chloroplast stroma"/>
    <property type="evidence" value="ECO:0007669"/>
    <property type="project" value="TreeGrafter"/>
</dbReference>
<dbReference type="InterPro" id="IPR003593">
    <property type="entry name" value="AAA+_ATPase"/>
</dbReference>
<feature type="transmembrane region" description="Helical" evidence="9">
    <location>
        <begin position="275"/>
        <end position="304"/>
    </location>
</feature>
<proteinExistence type="predicted"/>
<dbReference type="GO" id="GO:0004176">
    <property type="term" value="F:ATP-dependent peptidase activity"/>
    <property type="evidence" value="ECO:0007669"/>
    <property type="project" value="InterPro"/>
</dbReference>
<dbReference type="InterPro" id="IPR000642">
    <property type="entry name" value="Peptidase_M41"/>
</dbReference>
<keyword evidence="6" id="KW-0809">Transit peptide</keyword>
<feature type="transmembrane region" description="Helical" evidence="9">
    <location>
        <begin position="366"/>
        <end position="384"/>
    </location>
</feature>
<feature type="transmembrane region" description="Helical" evidence="9">
    <location>
        <begin position="310"/>
        <end position="331"/>
    </location>
</feature>
<dbReference type="Gene3D" id="1.10.8.60">
    <property type="match status" value="1"/>
</dbReference>
<comment type="caution">
    <text evidence="11">The sequence shown here is derived from an EMBL/GenBank/DDBJ whole genome shotgun (WGS) entry which is preliminary data.</text>
</comment>
<dbReference type="Pfam" id="PF00004">
    <property type="entry name" value="AAA"/>
    <property type="match status" value="1"/>
</dbReference>
<accession>A0AAN9MPF2</accession>
<dbReference type="GO" id="GO:0016887">
    <property type="term" value="F:ATP hydrolysis activity"/>
    <property type="evidence" value="ECO:0007669"/>
    <property type="project" value="InterPro"/>
</dbReference>
<dbReference type="InterPro" id="IPR027417">
    <property type="entry name" value="P-loop_NTPase"/>
</dbReference>
<evidence type="ECO:0000256" key="2">
    <source>
        <dbReference type="ARBA" id="ARBA00022692"/>
    </source>
</evidence>
<keyword evidence="8 9" id="KW-0472">Membrane</keyword>
<sequence length="931" mass="104303">MNILSSPHFHINKTFYTHRHGTPKQTLSNRNCHVPTQLLLGRSFPVLCKSSSASSEPGSEDFVSRVLKENPSQVQPKYLIGDKFYNLKEKENLGKLSNAGIFDALSKRLSSAKSPSKSESEVSGERDSVYLKDLLKEYKGKLYVPEQIFGAELSEEEEFKRDLHTLPKMSIKDFSKALSKDKIKLVTSKEDEGPFGGSGYQDFVVELKEIPGDKSLHTTKWTLRLGNKEAQAILADYTGPRYEIEGMRTMSWVGKTPKYPHPVASSISSRVVVELTVVTFFVGMAAAIVGAFLGTAVFAATALISVVAVYVAWPIVKPFLNLFLGLVLATFERIWDDAVVFFSGGIFLKIYEFYTLGGLAASLEKLRLTMPILLGMIVLIRFTLSRRPKNFRKWDLWQGIDFSRSKAEARVDGSTGVKFCDVAGIDDAVDELQELVRYLKNPELFDKMGIKPPHGVLLEGPPGCGKTLVAKAIAGEAGVPFYQMAGSEFVEVLVGVGSARIRDLFKRAKINKPSVVFVDEIDALATKRQGTFKESKDHLYNASTQERETTLNQLLIELDGFDTGKGVIFLAATNRKDLLDPALLRPGRFDRKIRIRPPSAKGRLDILKIHASKVKMSESVDLSSYAQNLPGWTGARLAQLVQEAALVAVRKQHDSILLSDMDDAVDRLTVGPKRVGIDLDYQGQCRRATTEVGVALTSHLLRRYEHAKVECCDRISIVPRGQTLSQLVFHRLDDESYTFERRPQLLHRLQVLLGGRAAEEVIYGHDTSKASVDYLADASWLARKILTIWNLENPMTIHGEPPPWRKSVKFVGPRLDFEGSLYDDYNYIEPPLNFKLDDQVAQRTEDLIRDMYGKTVSLLRRNHAALLKAIKVLLDQEEISGEQIELILNKYPPQTPLHLLEEENADNLPFIKEQVHDLEHALKTQSTEETV</sequence>
<dbReference type="SUPFAM" id="SSF52540">
    <property type="entry name" value="P-loop containing nucleoside triphosphate hydrolases"/>
    <property type="match status" value="1"/>
</dbReference>
<dbReference type="Gene3D" id="3.40.50.300">
    <property type="entry name" value="P-loop containing nucleotide triphosphate hydrolases"/>
    <property type="match status" value="1"/>
</dbReference>
<protein>
    <recommendedName>
        <fullName evidence="10">AAA+ ATPase domain-containing protein</fullName>
    </recommendedName>
</protein>
<evidence type="ECO:0000256" key="6">
    <source>
        <dbReference type="ARBA" id="ARBA00022946"/>
    </source>
</evidence>
<dbReference type="Gene3D" id="1.20.58.760">
    <property type="entry name" value="Peptidase M41"/>
    <property type="match status" value="1"/>
</dbReference>
<dbReference type="GO" id="GO:0004222">
    <property type="term" value="F:metalloendopeptidase activity"/>
    <property type="evidence" value="ECO:0007669"/>
    <property type="project" value="InterPro"/>
</dbReference>
<dbReference type="CDD" id="cd19501">
    <property type="entry name" value="RecA-like_FtsH"/>
    <property type="match status" value="1"/>
</dbReference>
<dbReference type="InterPro" id="IPR003959">
    <property type="entry name" value="ATPase_AAA_core"/>
</dbReference>
<evidence type="ECO:0000256" key="1">
    <source>
        <dbReference type="ARBA" id="ARBA00022670"/>
    </source>
</evidence>
<evidence type="ECO:0000256" key="3">
    <source>
        <dbReference type="ARBA" id="ARBA00022741"/>
    </source>
</evidence>
<gene>
    <name evidence="11" type="ORF">VNO77_00439</name>
</gene>
<keyword evidence="2 9" id="KW-0812">Transmembrane</keyword>
<dbReference type="GO" id="GO:0005524">
    <property type="term" value="F:ATP binding"/>
    <property type="evidence" value="ECO:0007669"/>
    <property type="project" value="UniProtKB-KW"/>
</dbReference>
<dbReference type="GO" id="GO:0009507">
    <property type="term" value="C:chloroplast"/>
    <property type="evidence" value="ECO:0007669"/>
    <property type="project" value="TreeGrafter"/>
</dbReference>
<dbReference type="PANTHER" id="PTHR23076:SF111">
    <property type="entry name" value="INACTIVE ATP-DEPENDENT ZINC METALLOPROTEASE FTSHI 1, CHLOROPLASTIC-RELATED"/>
    <property type="match status" value="1"/>
</dbReference>
<evidence type="ECO:0000256" key="7">
    <source>
        <dbReference type="ARBA" id="ARBA00022989"/>
    </source>
</evidence>
<evidence type="ECO:0000256" key="5">
    <source>
        <dbReference type="ARBA" id="ARBA00022840"/>
    </source>
</evidence>
<keyword evidence="7 9" id="KW-1133">Transmembrane helix</keyword>
<dbReference type="PANTHER" id="PTHR23076">
    <property type="entry name" value="METALLOPROTEASE M41 FTSH"/>
    <property type="match status" value="1"/>
</dbReference>
<keyword evidence="4" id="KW-0378">Hydrolase</keyword>
<dbReference type="Pfam" id="PF01434">
    <property type="entry name" value="Peptidase_M41"/>
    <property type="match status" value="1"/>
</dbReference>
<evidence type="ECO:0000313" key="12">
    <source>
        <dbReference type="Proteomes" id="UP001367508"/>
    </source>
</evidence>
<evidence type="ECO:0000256" key="4">
    <source>
        <dbReference type="ARBA" id="ARBA00022801"/>
    </source>
</evidence>
<dbReference type="GO" id="GO:0006508">
    <property type="term" value="P:proteolysis"/>
    <property type="evidence" value="ECO:0007669"/>
    <property type="project" value="UniProtKB-KW"/>
</dbReference>
<keyword evidence="12" id="KW-1185">Reference proteome</keyword>
<dbReference type="SUPFAM" id="SSF140990">
    <property type="entry name" value="FtsH protease domain-like"/>
    <property type="match status" value="1"/>
</dbReference>
<dbReference type="Proteomes" id="UP001367508">
    <property type="component" value="Unassembled WGS sequence"/>
</dbReference>
<dbReference type="InterPro" id="IPR037219">
    <property type="entry name" value="Peptidase_M41-like"/>
</dbReference>
<dbReference type="SMART" id="SM00382">
    <property type="entry name" value="AAA"/>
    <property type="match status" value="1"/>
</dbReference>
<reference evidence="11 12" key="1">
    <citation type="submission" date="2024-01" db="EMBL/GenBank/DDBJ databases">
        <title>The genomes of 5 underutilized Papilionoideae crops provide insights into root nodulation and disease resistanc.</title>
        <authorList>
            <person name="Jiang F."/>
        </authorList>
    </citation>
    <scope>NUCLEOTIDE SEQUENCE [LARGE SCALE GENOMIC DNA]</scope>
    <source>
        <strain evidence="11">LVBAO_FW01</strain>
        <tissue evidence="11">Leaves</tissue>
    </source>
</reference>
<feature type="domain" description="AAA+ ATPase" evidence="10">
    <location>
        <begin position="452"/>
        <end position="599"/>
    </location>
</feature>
<evidence type="ECO:0000259" key="10">
    <source>
        <dbReference type="SMART" id="SM00382"/>
    </source>
</evidence>
<name>A0AAN9MPF2_CANGL</name>
<keyword evidence="1" id="KW-0645">Protease</keyword>
<dbReference type="AlphaFoldDB" id="A0AAN9MPF2"/>
<keyword evidence="5" id="KW-0067">ATP-binding</keyword>
<evidence type="ECO:0000313" key="11">
    <source>
        <dbReference type="EMBL" id="KAK7358510.1"/>
    </source>
</evidence>
<dbReference type="FunFam" id="1.10.8.60:FF:000083">
    <property type="entry name" value="ATP-dependent zinc metalloprotease FtsH"/>
    <property type="match status" value="1"/>
</dbReference>
<feature type="transmembrane region" description="Helical" evidence="9">
    <location>
        <begin position="338"/>
        <end position="360"/>
    </location>
</feature>
<dbReference type="FunFam" id="1.20.58.760:FF:000011">
    <property type="entry name" value="Probable inactive ATP-dependent zinc metalloprotease FTSHI 1, chloroplastic"/>
    <property type="match status" value="1"/>
</dbReference>
<dbReference type="EMBL" id="JAYMYQ010000001">
    <property type="protein sequence ID" value="KAK7358510.1"/>
    <property type="molecule type" value="Genomic_DNA"/>
</dbReference>
<evidence type="ECO:0000256" key="8">
    <source>
        <dbReference type="ARBA" id="ARBA00023136"/>
    </source>
</evidence>
<keyword evidence="3" id="KW-0547">Nucleotide-binding</keyword>
<dbReference type="FunFam" id="3.40.50.300:FF:000352">
    <property type="entry name" value="ATP-dependent zinc metalloprotease FTSH 7, chloroplastic"/>
    <property type="match status" value="1"/>
</dbReference>
<evidence type="ECO:0000256" key="9">
    <source>
        <dbReference type="SAM" id="Phobius"/>
    </source>
</evidence>
<organism evidence="11 12">
    <name type="scientific">Canavalia gladiata</name>
    <name type="common">Sword bean</name>
    <name type="synonym">Dolichos gladiatus</name>
    <dbReference type="NCBI Taxonomy" id="3824"/>
    <lineage>
        <taxon>Eukaryota</taxon>
        <taxon>Viridiplantae</taxon>
        <taxon>Streptophyta</taxon>
        <taxon>Embryophyta</taxon>
        <taxon>Tracheophyta</taxon>
        <taxon>Spermatophyta</taxon>
        <taxon>Magnoliopsida</taxon>
        <taxon>eudicotyledons</taxon>
        <taxon>Gunneridae</taxon>
        <taxon>Pentapetalae</taxon>
        <taxon>rosids</taxon>
        <taxon>fabids</taxon>
        <taxon>Fabales</taxon>
        <taxon>Fabaceae</taxon>
        <taxon>Papilionoideae</taxon>
        <taxon>50 kb inversion clade</taxon>
        <taxon>NPAAA clade</taxon>
        <taxon>indigoferoid/millettioid clade</taxon>
        <taxon>Phaseoleae</taxon>
        <taxon>Canavalia</taxon>
    </lineage>
</organism>